<evidence type="ECO:0000259" key="2">
    <source>
        <dbReference type="Pfam" id="PF01243"/>
    </source>
</evidence>
<reference evidence="4" key="1">
    <citation type="journal article" date="2019" name="Int. J. Syst. Evol. Microbiol.">
        <title>The Global Catalogue of Microorganisms (GCM) 10K type strain sequencing project: providing services to taxonomists for standard genome sequencing and annotation.</title>
        <authorList>
            <consortium name="The Broad Institute Genomics Platform"/>
            <consortium name="The Broad Institute Genome Sequencing Center for Infectious Disease"/>
            <person name="Wu L."/>
            <person name="Ma J."/>
        </authorList>
    </citation>
    <scope>NUCLEOTIDE SEQUENCE [LARGE SCALE GENOMIC DNA]</scope>
    <source>
        <strain evidence="4">JCM 17979</strain>
    </source>
</reference>
<organism evidence="3 4">
    <name type="scientific">Actinomycetospora chlora</name>
    <dbReference type="NCBI Taxonomy" id="663608"/>
    <lineage>
        <taxon>Bacteria</taxon>
        <taxon>Bacillati</taxon>
        <taxon>Actinomycetota</taxon>
        <taxon>Actinomycetes</taxon>
        <taxon>Pseudonocardiales</taxon>
        <taxon>Pseudonocardiaceae</taxon>
        <taxon>Actinomycetospora</taxon>
    </lineage>
</organism>
<dbReference type="SUPFAM" id="SSF50475">
    <property type="entry name" value="FMN-binding split barrel"/>
    <property type="match status" value="1"/>
</dbReference>
<dbReference type="NCBIfam" id="TIGR03618">
    <property type="entry name" value="Rv1155_F420"/>
    <property type="match status" value="1"/>
</dbReference>
<dbReference type="Gene3D" id="2.30.110.10">
    <property type="entry name" value="Electron Transport, Fmn-binding Protein, Chain A"/>
    <property type="match status" value="1"/>
</dbReference>
<dbReference type="Proteomes" id="UP001500928">
    <property type="component" value="Unassembled WGS sequence"/>
</dbReference>
<protein>
    <submittedName>
        <fullName evidence="3">PPOX class F420-dependent oxidoreductase</fullName>
    </submittedName>
</protein>
<evidence type="ECO:0000313" key="4">
    <source>
        <dbReference type="Proteomes" id="UP001500928"/>
    </source>
</evidence>
<evidence type="ECO:0000313" key="3">
    <source>
        <dbReference type="EMBL" id="GAA4780533.1"/>
    </source>
</evidence>
<dbReference type="RefSeq" id="WP_345411851.1">
    <property type="nucleotide sequence ID" value="NZ_BAABHO010000007.1"/>
</dbReference>
<comment type="caution">
    <text evidence="3">The sequence shown here is derived from an EMBL/GenBank/DDBJ whole genome shotgun (WGS) entry which is preliminary data.</text>
</comment>
<name>A0ABP9AF51_9PSEU</name>
<feature type="domain" description="Pyridoxamine 5'-phosphate oxidase N-terminal" evidence="2">
    <location>
        <begin position="21"/>
        <end position="133"/>
    </location>
</feature>
<keyword evidence="1" id="KW-0560">Oxidoreductase</keyword>
<sequence length="145" mass="16496">MADTRNGPELHPMTEELATTGRNFASVSTILPSGLIQTQILWVGVKDGSLVINTETHRKRYENIQKDERITVLIRDESDPYRYAEVRGRVGRTTTGDEAREHIDELAQRYTGGDYPPEAIKSERVILWITPERQTIVDQNLDTSD</sequence>
<keyword evidence="4" id="KW-1185">Reference proteome</keyword>
<dbReference type="Pfam" id="PF01243">
    <property type="entry name" value="PNPOx_N"/>
    <property type="match status" value="1"/>
</dbReference>
<evidence type="ECO:0000256" key="1">
    <source>
        <dbReference type="ARBA" id="ARBA00023002"/>
    </source>
</evidence>
<proteinExistence type="predicted"/>
<dbReference type="PANTHER" id="PTHR35176:SF6">
    <property type="entry name" value="HEME OXYGENASE HI_0854-RELATED"/>
    <property type="match status" value="1"/>
</dbReference>
<dbReference type="InterPro" id="IPR052019">
    <property type="entry name" value="F420H2_bilvrd_red/Heme_oxyg"/>
</dbReference>
<gene>
    <name evidence="3" type="ORF">GCM10023200_12230</name>
</gene>
<dbReference type="EMBL" id="BAABHO010000007">
    <property type="protein sequence ID" value="GAA4780533.1"/>
    <property type="molecule type" value="Genomic_DNA"/>
</dbReference>
<dbReference type="InterPro" id="IPR012349">
    <property type="entry name" value="Split_barrel_FMN-bd"/>
</dbReference>
<dbReference type="InterPro" id="IPR019920">
    <property type="entry name" value="F420-binding_dom_put"/>
</dbReference>
<dbReference type="PANTHER" id="PTHR35176">
    <property type="entry name" value="HEME OXYGENASE HI_0854-RELATED"/>
    <property type="match status" value="1"/>
</dbReference>
<dbReference type="InterPro" id="IPR011576">
    <property type="entry name" value="Pyridox_Oxase_N"/>
</dbReference>
<accession>A0ABP9AF51</accession>